<reference evidence="2" key="1">
    <citation type="journal article" date="2011" name="Genome Biol.">
        <title>Comparative and functional genomics provide insights into the pathogenicity of dermatophytic fungi.</title>
        <authorList>
            <person name="Burmester A."/>
            <person name="Shelest E."/>
            <person name="Gloeckner G."/>
            <person name="Heddergott C."/>
            <person name="Schindler S."/>
            <person name="Staib P."/>
            <person name="Heidel A."/>
            <person name="Felder M."/>
            <person name="Petzold A."/>
            <person name="Szafranski K."/>
            <person name="Feuermann M."/>
            <person name="Pedruzzi I."/>
            <person name="Priebe S."/>
            <person name="Groth M."/>
            <person name="Winkler R."/>
            <person name="Li W."/>
            <person name="Kniemeyer O."/>
            <person name="Schroeckh V."/>
            <person name="Hertweck C."/>
            <person name="Hube B."/>
            <person name="White T.C."/>
            <person name="Platzer M."/>
            <person name="Guthke R."/>
            <person name="Heitman J."/>
            <person name="Woestemeyer J."/>
            <person name="Zipfel P.F."/>
            <person name="Monod M."/>
            <person name="Brakhage A.A."/>
        </authorList>
    </citation>
    <scope>NUCLEOTIDE SEQUENCE [LARGE SCALE GENOMIC DNA]</scope>
    <source>
        <strain evidence="2">ATCC MYA-4681 / CBS 112371</strain>
    </source>
</reference>
<dbReference type="KEGG" id="abe:ARB_08033"/>
<organism evidence="1 2">
    <name type="scientific">Arthroderma benhamiae (strain ATCC MYA-4681 / CBS 112371)</name>
    <name type="common">Trichophyton mentagrophytes</name>
    <dbReference type="NCBI Taxonomy" id="663331"/>
    <lineage>
        <taxon>Eukaryota</taxon>
        <taxon>Fungi</taxon>
        <taxon>Dikarya</taxon>
        <taxon>Ascomycota</taxon>
        <taxon>Pezizomycotina</taxon>
        <taxon>Eurotiomycetes</taxon>
        <taxon>Eurotiomycetidae</taxon>
        <taxon>Onygenales</taxon>
        <taxon>Arthrodermataceae</taxon>
        <taxon>Trichophyton</taxon>
    </lineage>
</organism>
<gene>
    <name evidence="1" type="ORF">ARB_08033</name>
</gene>
<dbReference type="HOGENOM" id="CLU_2482907_0_0_1"/>
<dbReference type="Proteomes" id="UP000008866">
    <property type="component" value="Unassembled WGS sequence"/>
</dbReference>
<keyword evidence="2" id="KW-1185">Reference proteome</keyword>
<dbReference type="RefSeq" id="XP_003013921.1">
    <property type="nucleotide sequence ID" value="XM_003013875.1"/>
</dbReference>
<sequence length="87" mass="9882">MLFWLAAMQKPCIKETRRGGEKEEGLVYTAGKLLLFCLWVLGANQRQQTWRSRTGRGACCEATMTTGMRKNQEDVSWSLLAAGWLQI</sequence>
<comment type="caution">
    <text evidence="1">The sequence shown here is derived from an EMBL/GenBank/DDBJ whole genome shotgun (WGS) entry which is preliminary data.</text>
</comment>
<protein>
    <submittedName>
        <fullName evidence="1">Uncharacterized protein</fullName>
    </submittedName>
</protein>
<evidence type="ECO:0000313" key="1">
    <source>
        <dbReference type="EMBL" id="EFE33281.1"/>
    </source>
</evidence>
<name>D4AUW6_ARTBC</name>
<dbReference type="EMBL" id="ABSU01000011">
    <property type="protein sequence ID" value="EFE33281.1"/>
    <property type="molecule type" value="Genomic_DNA"/>
</dbReference>
<evidence type="ECO:0000313" key="2">
    <source>
        <dbReference type="Proteomes" id="UP000008866"/>
    </source>
</evidence>
<dbReference type="AlphaFoldDB" id="D4AUW6"/>
<accession>D4AUW6</accession>
<proteinExistence type="predicted"/>
<dbReference type="GeneID" id="9521339"/>